<protein>
    <submittedName>
        <fullName evidence="4">GNAT family N-acetyltransferase</fullName>
    </submittedName>
</protein>
<dbReference type="InterPro" id="IPR050832">
    <property type="entry name" value="Bact_Acetyltransf"/>
</dbReference>
<gene>
    <name evidence="4" type="ORF">E2650_13100</name>
</gene>
<keyword evidence="2" id="KW-0012">Acyltransferase</keyword>
<dbReference type="PANTHER" id="PTHR43877:SF5">
    <property type="entry name" value="BLL8307 PROTEIN"/>
    <property type="match status" value="1"/>
</dbReference>
<feature type="domain" description="N-acetyltransferase" evidence="3">
    <location>
        <begin position="3"/>
        <end position="151"/>
    </location>
</feature>
<dbReference type="InterPro" id="IPR016181">
    <property type="entry name" value="Acyl_CoA_acyltransferase"/>
</dbReference>
<comment type="caution">
    <text evidence="4">The sequence shown here is derived from an EMBL/GenBank/DDBJ whole genome shotgun (WGS) entry which is preliminary data.</text>
</comment>
<dbReference type="Gene3D" id="3.40.630.30">
    <property type="match status" value="1"/>
</dbReference>
<dbReference type="AlphaFoldDB" id="A0AAW6QZH7"/>
<name>A0AAW6QZH7_9GAMM</name>
<dbReference type="RefSeq" id="WP_279255306.1">
    <property type="nucleotide sequence ID" value="NZ_SUNE01000008.1"/>
</dbReference>
<dbReference type="InterPro" id="IPR000182">
    <property type="entry name" value="GNAT_dom"/>
</dbReference>
<sequence>MKIILDDLKGPEIAALLTEHLEDMRATSPPESVHALDLDGLRQPNIRFWTLWDGHNLAGCGALKWLDSEHAEIKSMRTAATYKQQGVASQILQHLINDAKAAGVQRLSLETGSMAFFQPARSLYAKFGFELCGPFADYTLDPNSLLMTKKL</sequence>
<dbReference type="PANTHER" id="PTHR43877">
    <property type="entry name" value="AMINOALKYLPHOSPHONATE N-ACETYLTRANSFERASE-RELATED-RELATED"/>
    <property type="match status" value="1"/>
</dbReference>
<keyword evidence="1" id="KW-0808">Transferase</keyword>
<dbReference type="PROSITE" id="PS51186">
    <property type="entry name" value="GNAT"/>
    <property type="match status" value="1"/>
</dbReference>
<accession>A0AAW6QZH7</accession>
<reference evidence="4" key="1">
    <citation type="journal article" date="2019" name="Int J Environ Res Public Health">
        <title>Characterization of Chromosome-Mediated BlaOXA-894 in Shewanella xiamenensis Isolated from Pig Wastewater.</title>
        <authorList>
            <person name="Zou H."/>
            <person name="Zhou Z."/>
            <person name="Xia H."/>
            <person name="Zhao Q."/>
            <person name="Li X."/>
        </authorList>
    </citation>
    <scope>NUCLEOTIDE SEQUENCE</scope>
    <source>
        <strain evidence="4">2015oxa</strain>
    </source>
</reference>
<evidence type="ECO:0000256" key="2">
    <source>
        <dbReference type="ARBA" id="ARBA00023315"/>
    </source>
</evidence>
<dbReference type="GO" id="GO:0016747">
    <property type="term" value="F:acyltransferase activity, transferring groups other than amino-acyl groups"/>
    <property type="evidence" value="ECO:0007669"/>
    <property type="project" value="InterPro"/>
</dbReference>
<reference evidence="4" key="2">
    <citation type="submission" date="2019-04" db="EMBL/GenBank/DDBJ databases">
        <authorList>
            <person name="Zou H."/>
        </authorList>
    </citation>
    <scope>NUCLEOTIDE SEQUENCE</scope>
    <source>
        <strain evidence="4">2015oxa</strain>
    </source>
</reference>
<dbReference type="CDD" id="cd04301">
    <property type="entry name" value="NAT_SF"/>
    <property type="match status" value="1"/>
</dbReference>
<dbReference type="EMBL" id="SUNE01000008">
    <property type="protein sequence ID" value="MDG5900808.1"/>
    <property type="molecule type" value="Genomic_DNA"/>
</dbReference>
<evidence type="ECO:0000256" key="1">
    <source>
        <dbReference type="ARBA" id="ARBA00022679"/>
    </source>
</evidence>
<evidence type="ECO:0000313" key="4">
    <source>
        <dbReference type="EMBL" id="MDG5900808.1"/>
    </source>
</evidence>
<dbReference type="Proteomes" id="UP001152518">
    <property type="component" value="Unassembled WGS sequence"/>
</dbReference>
<organism evidence="4">
    <name type="scientific">Shewanella xiamenensis</name>
    <dbReference type="NCBI Taxonomy" id="332186"/>
    <lineage>
        <taxon>Bacteria</taxon>
        <taxon>Pseudomonadati</taxon>
        <taxon>Pseudomonadota</taxon>
        <taxon>Gammaproteobacteria</taxon>
        <taxon>Alteromonadales</taxon>
        <taxon>Shewanellaceae</taxon>
        <taxon>Shewanella</taxon>
    </lineage>
</organism>
<proteinExistence type="predicted"/>
<dbReference type="Pfam" id="PF00583">
    <property type="entry name" value="Acetyltransf_1"/>
    <property type="match status" value="1"/>
</dbReference>
<dbReference type="SUPFAM" id="SSF55729">
    <property type="entry name" value="Acyl-CoA N-acyltransferases (Nat)"/>
    <property type="match status" value="1"/>
</dbReference>
<evidence type="ECO:0000259" key="3">
    <source>
        <dbReference type="PROSITE" id="PS51186"/>
    </source>
</evidence>